<dbReference type="GO" id="GO:0020037">
    <property type="term" value="F:heme binding"/>
    <property type="evidence" value="ECO:0007669"/>
    <property type="project" value="InterPro"/>
</dbReference>
<dbReference type="Proteomes" id="UP000719766">
    <property type="component" value="Unassembled WGS sequence"/>
</dbReference>
<proteinExistence type="predicted"/>
<protein>
    <submittedName>
        <fullName evidence="1">Uncharacterized protein</fullName>
    </submittedName>
</protein>
<dbReference type="AlphaFoldDB" id="A0A9P7AS26"/>
<organism evidence="1 2">
    <name type="scientific">Suillus plorans</name>
    <dbReference type="NCBI Taxonomy" id="116603"/>
    <lineage>
        <taxon>Eukaryota</taxon>
        <taxon>Fungi</taxon>
        <taxon>Dikarya</taxon>
        <taxon>Basidiomycota</taxon>
        <taxon>Agaricomycotina</taxon>
        <taxon>Agaricomycetes</taxon>
        <taxon>Agaricomycetidae</taxon>
        <taxon>Boletales</taxon>
        <taxon>Suillineae</taxon>
        <taxon>Suillaceae</taxon>
        <taxon>Suillus</taxon>
    </lineage>
</organism>
<dbReference type="SUPFAM" id="SSF48264">
    <property type="entry name" value="Cytochrome P450"/>
    <property type="match status" value="1"/>
</dbReference>
<dbReference type="RefSeq" id="XP_041160235.1">
    <property type="nucleotide sequence ID" value="XM_041310649.1"/>
</dbReference>
<comment type="caution">
    <text evidence="1">The sequence shown here is derived from an EMBL/GenBank/DDBJ whole genome shotgun (WGS) entry which is preliminary data.</text>
</comment>
<dbReference type="GeneID" id="64604413"/>
<reference evidence="1" key="1">
    <citation type="journal article" date="2020" name="New Phytol.">
        <title>Comparative genomics reveals dynamic genome evolution in host specialist ectomycorrhizal fungi.</title>
        <authorList>
            <person name="Lofgren L.A."/>
            <person name="Nguyen N.H."/>
            <person name="Vilgalys R."/>
            <person name="Ruytinx J."/>
            <person name="Liao H.L."/>
            <person name="Branco S."/>
            <person name="Kuo A."/>
            <person name="LaButti K."/>
            <person name="Lipzen A."/>
            <person name="Andreopoulos W."/>
            <person name="Pangilinan J."/>
            <person name="Riley R."/>
            <person name="Hundley H."/>
            <person name="Na H."/>
            <person name="Barry K."/>
            <person name="Grigoriev I.V."/>
            <person name="Stajich J.E."/>
            <person name="Kennedy P.G."/>
        </authorList>
    </citation>
    <scope>NUCLEOTIDE SEQUENCE</scope>
    <source>
        <strain evidence="1">S12</strain>
    </source>
</reference>
<dbReference type="GO" id="GO:0004497">
    <property type="term" value="F:monooxygenase activity"/>
    <property type="evidence" value="ECO:0007669"/>
    <property type="project" value="InterPro"/>
</dbReference>
<accession>A0A9P7AS26</accession>
<sequence length="104" mass="11469">MVFNAHGLALMRPFLTIAGWVDEHGPLITFRSGLRNLVVIGRYKAAMDIMDNQGAALADRPRIYISTYMTILPGSLQLVQIGIHRHGPDSLGLPAHPRFYTTVG</sequence>
<evidence type="ECO:0000313" key="2">
    <source>
        <dbReference type="Proteomes" id="UP000719766"/>
    </source>
</evidence>
<dbReference type="EMBL" id="JABBWE010000028">
    <property type="protein sequence ID" value="KAG1793930.1"/>
    <property type="molecule type" value="Genomic_DNA"/>
</dbReference>
<evidence type="ECO:0000313" key="1">
    <source>
        <dbReference type="EMBL" id="KAG1793930.1"/>
    </source>
</evidence>
<dbReference type="OrthoDB" id="2692976at2759"/>
<keyword evidence="2" id="KW-1185">Reference proteome</keyword>
<dbReference type="GO" id="GO:0016705">
    <property type="term" value="F:oxidoreductase activity, acting on paired donors, with incorporation or reduction of molecular oxygen"/>
    <property type="evidence" value="ECO:0007669"/>
    <property type="project" value="InterPro"/>
</dbReference>
<name>A0A9P7AS26_9AGAM</name>
<dbReference type="Gene3D" id="1.10.630.10">
    <property type="entry name" value="Cytochrome P450"/>
    <property type="match status" value="1"/>
</dbReference>
<gene>
    <name evidence="1" type="ORF">HD556DRAFT_455835</name>
</gene>
<dbReference type="InterPro" id="IPR036396">
    <property type="entry name" value="Cyt_P450_sf"/>
</dbReference>
<dbReference type="GO" id="GO:0005506">
    <property type="term" value="F:iron ion binding"/>
    <property type="evidence" value="ECO:0007669"/>
    <property type="project" value="InterPro"/>
</dbReference>